<dbReference type="AlphaFoldDB" id="A0A4E0RNR4"/>
<evidence type="ECO:0000256" key="1">
    <source>
        <dbReference type="SAM" id="SignalP"/>
    </source>
</evidence>
<sequence>MVWLMHPSEWALICLVLIIQPISDAQESGYSPLNKRTGKKQGVSIYNGDVSSLELDGDCKFRLDRGSFVANHTAMVIRVKAHVPQRNRKKLRNLSASEAFSYLQENPLCNRLLNVSKSRNLRLFAEPIWCLDSNLLTNARTELTYFSVFIPIQNTSEKTMSDCQERLTSYYRREMTSDSAYDFLDKEKPVTVTVDTRIHRVFETSVTFQLLNNRTMVMAHPWPEKWNDITRRLLFQWLYARDHVLSLLAVKMLQHRSKSCGLYELGLVWDVTDHQVGTVTDVANLKVSLEYHFKRRPLDAQLGNMTQKTDEEEGKQCYCSKFEMSKTLVVSVSTDEDISLNVSDTRSISETQNQIEQDVKSFGSKRFKIRKVDATGVYNKEIGKRTNLLILYFNQSDEIPNDESIKYILTYIYILLTRYGIPLKHPERLQWKDFSLNIIIDGTVQVFQNTVNQIKTKLSNIVSQDNFKQNAQFNGITYFRRFGEKTQMTLGFFIDIFSVMSGDPELGRRIVEGLKDELSVSDRHTEIRSNMEWVKSDVTCSNIQVDVVESQIQ</sequence>
<evidence type="ECO:0000313" key="2">
    <source>
        <dbReference type="EMBL" id="THD22307.1"/>
    </source>
</evidence>
<dbReference type="EMBL" id="JXXN02002847">
    <property type="protein sequence ID" value="THD22307.1"/>
    <property type="molecule type" value="Genomic_DNA"/>
</dbReference>
<name>A0A4E0RNR4_FASHE</name>
<protein>
    <submittedName>
        <fullName evidence="2">Uncharacterized protein</fullName>
    </submittedName>
</protein>
<keyword evidence="1" id="KW-0732">Signal</keyword>
<reference evidence="2" key="1">
    <citation type="submission" date="2019-03" db="EMBL/GenBank/DDBJ databases">
        <title>Improved annotation for the trematode Fasciola hepatica.</title>
        <authorList>
            <person name="Choi Y.-J."/>
            <person name="Martin J."/>
            <person name="Mitreva M."/>
        </authorList>
    </citation>
    <scope>NUCLEOTIDE SEQUENCE [LARGE SCALE GENOMIC DNA]</scope>
</reference>
<keyword evidence="3" id="KW-1185">Reference proteome</keyword>
<feature type="signal peptide" evidence="1">
    <location>
        <begin position="1"/>
        <end position="25"/>
    </location>
</feature>
<evidence type="ECO:0000313" key="3">
    <source>
        <dbReference type="Proteomes" id="UP000230066"/>
    </source>
</evidence>
<dbReference type="Proteomes" id="UP000230066">
    <property type="component" value="Unassembled WGS sequence"/>
</dbReference>
<gene>
    <name evidence="2" type="ORF">D915_006862</name>
</gene>
<organism evidence="2 3">
    <name type="scientific">Fasciola hepatica</name>
    <name type="common">Liver fluke</name>
    <dbReference type="NCBI Taxonomy" id="6192"/>
    <lineage>
        <taxon>Eukaryota</taxon>
        <taxon>Metazoa</taxon>
        <taxon>Spiralia</taxon>
        <taxon>Lophotrochozoa</taxon>
        <taxon>Platyhelminthes</taxon>
        <taxon>Trematoda</taxon>
        <taxon>Digenea</taxon>
        <taxon>Plagiorchiida</taxon>
        <taxon>Echinostomata</taxon>
        <taxon>Echinostomatoidea</taxon>
        <taxon>Fasciolidae</taxon>
        <taxon>Fasciola</taxon>
    </lineage>
</organism>
<accession>A0A4E0RNR4</accession>
<comment type="caution">
    <text evidence="2">The sequence shown here is derived from an EMBL/GenBank/DDBJ whole genome shotgun (WGS) entry which is preliminary data.</text>
</comment>
<proteinExistence type="predicted"/>
<feature type="chain" id="PRO_5020021895" evidence="1">
    <location>
        <begin position="26"/>
        <end position="553"/>
    </location>
</feature>